<protein>
    <submittedName>
        <fullName evidence="1">Uncharacterized protein</fullName>
    </submittedName>
</protein>
<evidence type="ECO:0000313" key="2">
    <source>
        <dbReference type="Proteomes" id="UP000307440"/>
    </source>
</evidence>
<reference evidence="1 2" key="1">
    <citation type="journal article" date="2019" name="Nat. Ecol. Evol.">
        <title>Megaphylogeny resolves global patterns of mushroom evolution.</title>
        <authorList>
            <person name="Varga T."/>
            <person name="Krizsan K."/>
            <person name="Foldi C."/>
            <person name="Dima B."/>
            <person name="Sanchez-Garcia M."/>
            <person name="Sanchez-Ramirez S."/>
            <person name="Szollosi G.J."/>
            <person name="Szarkandi J.G."/>
            <person name="Papp V."/>
            <person name="Albert L."/>
            <person name="Andreopoulos W."/>
            <person name="Angelini C."/>
            <person name="Antonin V."/>
            <person name="Barry K.W."/>
            <person name="Bougher N.L."/>
            <person name="Buchanan P."/>
            <person name="Buyck B."/>
            <person name="Bense V."/>
            <person name="Catcheside P."/>
            <person name="Chovatia M."/>
            <person name="Cooper J."/>
            <person name="Damon W."/>
            <person name="Desjardin D."/>
            <person name="Finy P."/>
            <person name="Geml J."/>
            <person name="Haridas S."/>
            <person name="Hughes K."/>
            <person name="Justo A."/>
            <person name="Karasinski D."/>
            <person name="Kautmanova I."/>
            <person name="Kiss B."/>
            <person name="Kocsube S."/>
            <person name="Kotiranta H."/>
            <person name="LaButti K.M."/>
            <person name="Lechner B.E."/>
            <person name="Liimatainen K."/>
            <person name="Lipzen A."/>
            <person name="Lukacs Z."/>
            <person name="Mihaltcheva S."/>
            <person name="Morgado L.N."/>
            <person name="Niskanen T."/>
            <person name="Noordeloos M.E."/>
            <person name="Ohm R.A."/>
            <person name="Ortiz-Santana B."/>
            <person name="Ovrebo C."/>
            <person name="Racz N."/>
            <person name="Riley R."/>
            <person name="Savchenko A."/>
            <person name="Shiryaev A."/>
            <person name="Soop K."/>
            <person name="Spirin V."/>
            <person name="Szebenyi C."/>
            <person name="Tomsovsky M."/>
            <person name="Tulloss R.E."/>
            <person name="Uehling J."/>
            <person name="Grigoriev I.V."/>
            <person name="Vagvolgyi C."/>
            <person name="Papp T."/>
            <person name="Martin F.M."/>
            <person name="Miettinen O."/>
            <person name="Hibbett D.S."/>
            <person name="Nagy L.G."/>
        </authorList>
    </citation>
    <scope>NUCLEOTIDE SEQUENCE [LARGE SCALE GENOMIC DNA]</scope>
    <source>
        <strain evidence="1 2">CBS 121175</strain>
    </source>
</reference>
<organism evidence="1 2">
    <name type="scientific">Coprinopsis marcescibilis</name>
    <name type="common">Agaric fungus</name>
    <name type="synonym">Psathyrella marcescibilis</name>
    <dbReference type="NCBI Taxonomy" id="230819"/>
    <lineage>
        <taxon>Eukaryota</taxon>
        <taxon>Fungi</taxon>
        <taxon>Dikarya</taxon>
        <taxon>Basidiomycota</taxon>
        <taxon>Agaricomycotina</taxon>
        <taxon>Agaricomycetes</taxon>
        <taxon>Agaricomycetidae</taxon>
        <taxon>Agaricales</taxon>
        <taxon>Agaricineae</taxon>
        <taxon>Psathyrellaceae</taxon>
        <taxon>Coprinopsis</taxon>
    </lineage>
</organism>
<evidence type="ECO:0000313" key="1">
    <source>
        <dbReference type="EMBL" id="TFK26282.1"/>
    </source>
</evidence>
<accession>A0A5C3KZY5</accession>
<dbReference type="Proteomes" id="UP000307440">
    <property type="component" value="Unassembled WGS sequence"/>
</dbReference>
<dbReference type="EMBL" id="ML210176">
    <property type="protein sequence ID" value="TFK26282.1"/>
    <property type="molecule type" value="Genomic_DNA"/>
</dbReference>
<dbReference type="AlphaFoldDB" id="A0A5C3KZY5"/>
<proteinExistence type="predicted"/>
<name>A0A5C3KZY5_COPMA</name>
<keyword evidence="2" id="KW-1185">Reference proteome</keyword>
<sequence length="100" mass="10843">MMTAATQVLPVAGAVTAGHIPPSSTVPSPLHLSEFWNVVLDHDTNGLLVQCDLRHESNQQHAVSRRTQSQVILNETQKNETLGCKGSPWAAWAFRTPTGT</sequence>
<gene>
    <name evidence="1" type="ORF">FA15DRAFT_298415</name>
</gene>